<dbReference type="EC" id="6.3.4.13" evidence="2"/>
<dbReference type="FunFam" id="3.40.50.20:FF:000006">
    <property type="entry name" value="Phosphoribosylamine--glycine ligase, chloroplastic"/>
    <property type="match status" value="1"/>
</dbReference>
<dbReference type="Gene3D" id="3.40.50.20">
    <property type="match status" value="1"/>
</dbReference>
<proteinExistence type="inferred from homology"/>
<evidence type="ECO:0000259" key="12">
    <source>
        <dbReference type="PROSITE" id="PS50975"/>
    </source>
</evidence>
<comment type="pathway">
    <text evidence="1">Purine metabolism; IMP biosynthesis via de novo pathway; N(1)-(5-phospho-D-ribosyl)glycinamide from 5-phospho-alpha-D-ribose 1-diphosphate: step 2/2.</text>
</comment>
<dbReference type="InterPro" id="IPR020562">
    <property type="entry name" value="PRibGlycinamide_synth_N"/>
</dbReference>
<dbReference type="Pfam" id="PF02844">
    <property type="entry name" value="GARS_N"/>
    <property type="match status" value="1"/>
</dbReference>
<gene>
    <name evidence="13" type="primary">purD_21</name>
    <name evidence="13" type="ORF">SDC9_65696</name>
</gene>
<sequence length="415" mass="45771">MKILLIGSGGREHALAWKIAKNERVEKIFVAPGNGGTARESKCENVNITEIDELLEFALEQCIDLTVVGPEDPLTKGIVDKFKMKGLKIFGPSEKAAMLEGSKSFSKDFMKKYGVKTSEYEVFYDVDKALAYLENCPYPTVVKADGLAAGKGVAICENKREAIDAVKSFMVDDIFNGAGQKIVIEEFLEGVEASILSITDGETIIPFISAKDHKQIFDGGKGPNTGGMGVLAPNPYVTKEILKDFEEKIMNRTLVGIREEGFDYKGIIFFGLMITKKGSYLLEYNVRMGDPETQSVLNLMESDLLELIESALIENLKNTEVKWKNGACVNVVLASKGYPASYPKGYEIIIEDEIKDKVFLAGAKLENDVLKTNGGRVLSVVGVGETVEKAREDAYRAIEKVEFKDKYYRSDIGVI</sequence>
<dbReference type="UniPathway" id="UPA00074">
    <property type="reaction ID" value="UER00125"/>
</dbReference>
<dbReference type="InterPro" id="IPR011761">
    <property type="entry name" value="ATP-grasp"/>
</dbReference>
<keyword evidence="7" id="KW-0067">ATP-binding</keyword>
<dbReference type="HAMAP" id="MF_00138">
    <property type="entry name" value="GARS"/>
    <property type="match status" value="1"/>
</dbReference>
<evidence type="ECO:0000256" key="3">
    <source>
        <dbReference type="ARBA" id="ARBA00022598"/>
    </source>
</evidence>
<comment type="caution">
    <text evidence="13">The sequence shown here is derived from an EMBL/GenBank/DDBJ whole genome shotgun (WGS) entry which is preliminary data.</text>
</comment>
<evidence type="ECO:0000256" key="6">
    <source>
        <dbReference type="ARBA" id="ARBA00022755"/>
    </source>
</evidence>
<dbReference type="PANTHER" id="PTHR43472">
    <property type="entry name" value="PHOSPHORIBOSYLAMINE--GLYCINE LIGASE"/>
    <property type="match status" value="1"/>
</dbReference>
<dbReference type="GO" id="GO:0009113">
    <property type="term" value="P:purine nucleobase biosynthetic process"/>
    <property type="evidence" value="ECO:0007669"/>
    <property type="project" value="InterPro"/>
</dbReference>
<dbReference type="Pfam" id="PF02843">
    <property type="entry name" value="GARS_C"/>
    <property type="match status" value="1"/>
</dbReference>
<dbReference type="SMART" id="SM01210">
    <property type="entry name" value="GARS_C"/>
    <property type="match status" value="1"/>
</dbReference>
<keyword evidence="5" id="KW-0547">Nucleotide-binding</keyword>
<dbReference type="SUPFAM" id="SSF52440">
    <property type="entry name" value="PreATP-grasp domain"/>
    <property type="match status" value="1"/>
</dbReference>
<dbReference type="InterPro" id="IPR020561">
    <property type="entry name" value="PRibGlycinamid_synth_ATP-grasp"/>
</dbReference>
<evidence type="ECO:0000256" key="9">
    <source>
        <dbReference type="ARBA" id="ARBA00038345"/>
    </source>
</evidence>
<reference evidence="13" key="1">
    <citation type="submission" date="2019-08" db="EMBL/GenBank/DDBJ databases">
        <authorList>
            <person name="Kucharzyk K."/>
            <person name="Murdoch R.W."/>
            <person name="Higgins S."/>
            <person name="Loffler F."/>
        </authorList>
    </citation>
    <scope>NUCLEOTIDE SEQUENCE</scope>
</reference>
<dbReference type="InterPro" id="IPR020560">
    <property type="entry name" value="PRibGlycinamide_synth_C-dom"/>
</dbReference>
<evidence type="ECO:0000256" key="5">
    <source>
        <dbReference type="ARBA" id="ARBA00022741"/>
    </source>
</evidence>
<evidence type="ECO:0000256" key="8">
    <source>
        <dbReference type="ARBA" id="ARBA00023211"/>
    </source>
</evidence>
<evidence type="ECO:0000256" key="7">
    <source>
        <dbReference type="ARBA" id="ARBA00022840"/>
    </source>
</evidence>
<feature type="domain" description="ATP-grasp" evidence="12">
    <location>
        <begin position="107"/>
        <end position="313"/>
    </location>
</feature>
<dbReference type="GO" id="GO:0006189">
    <property type="term" value="P:'de novo' IMP biosynthetic process"/>
    <property type="evidence" value="ECO:0007669"/>
    <property type="project" value="UniProtKB-UniPathway"/>
</dbReference>
<keyword evidence="3 13" id="KW-0436">Ligase</keyword>
<dbReference type="SUPFAM" id="SSF56059">
    <property type="entry name" value="Glutathione synthetase ATP-binding domain-like"/>
    <property type="match status" value="1"/>
</dbReference>
<keyword evidence="8" id="KW-0464">Manganese</keyword>
<dbReference type="InterPro" id="IPR013815">
    <property type="entry name" value="ATP_grasp_subdomain_1"/>
</dbReference>
<protein>
    <recommendedName>
        <fullName evidence="2">phosphoribosylamine--glycine ligase</fullName>
        <ecNumber evidence="2">6.3.4.13</ecNumber>
    </recommendedName>
    <alternativeName>
        <fullName evidence="10">Glycinamide ribonucleotide synthetase</fullName>
    </alternativeName>
    <alternativeName>
        <fullName evidence="11">Phosphoribosylglycinamide synthetase</fullName>
    </alternativeName>
</protein>
<keyword evidence="4" id="KW-0479">Metal-binding</keyword>
<dbReference type="InterPro" id="IPR000115">
    <property type="entry name" value="PRibGlycinamide_synth"/>
</dbReference>
<dbReference type="GO" id="GO:0046872">
    <property type="term" value="F:metal ion binding"/>
    <property type="evidence" value="ECO:0007669"/>
    <property type="project" value="UniProtKB-KW"/>
</dbReference>
<accession>A0A644XSZ1</accession>
<evidence type="ECO:0000256" key="1">
    <source>
        <dbReference type="ARBA" id="ARBA00005174"/>
    </source>
</evidence>
<dbReference type="Gene3D" id="3.30.470.20">
    <property type="entry name" value="ATP-grasp fold, B domain"/>
    <property type="match status" value="1"/>
</dbReference>
<dbReference type="Gene3D" id="3.90.600.10">
    <property type="entry name" value="Phosphoribosylglycinamide synthetase, C-terminal domain"/>
    <property type="match status" value="1"/>
</dbReference>
<dbReference type="PANTHER" id="PTHR43472:SF1">
    <property type="entry name" value="PHOSPHORIBOSYLAMINE--GLYCINE LIGASE, CHLOROPLASTIC"/>
    <property type="match status" value="1"/>
</dbReference>
<evidence type="ECO:0000256" key="4">
    <source>
        <dbReference type="ARBA" id="ARBA00022723"/>
    </source>
</evidence>
<name>A0A644XSZ1_9ZZZZ</name>
<dbReference type="Gene3D" id="3.30.1490.20">
    <property type="entry name" value="ATP-grasp fold, A domain"/>
    <property type="match status" value="1"/>
</dbReference>
<dbReference type="InterPro" id="IPR016185">
    <property type="entry name" value="PreATP-grasp_dom_sf"/>
</dbReference>
<evidence type="ECO:0000256" key="2">
    <source>
        <dbReference type="ARBA" id="ARBA00013255"/>
    </source>
</evidence>
<dbReference type="Pfam" id="PF01071">
    <property type="entry name" value="GARS_A"/>
    <property type="match status" value="1"/>
</dbReference>
<organism evidence="13">
    <name type="scientific">bioreactor metagenome</name>
    <dbReference type="NCBI Taxonomy" id="1076179"/>
    <lineage>
        <taxon>unclassified sequences</taxon>
        <taxon>metagenomes</taxon>
        <taxon>ecological metagenomes</taxon>
    </lineage>
</organism>
<dbReference type="GO" id="GO:0005524">
    <property type="term" value="F:ATP binding"/>
    <property type="evidence" value="ECO:0007669"/>
    <property type="project" value="UniProtKB-KW"/>
</dbReference>
<evidence type="ECO:0000256" key="10">
    <source>
        <dbReference type="ARBA" id="ARBA00042242"/>
    </source>
</evidence>
<dbReference type="InterPro" id="IPR037123">
    <property type="entry name" value="PRibGlycinamide_synth_C_sf"/>
</dbReference>
<dbReference type="NCBIfam" id="TIGR00877">
    <property type="entry name" value="purD"/>
    <property type="match status" value="1"/>
</dbReference>
<comment type="similarity">
    <text evidence="9">Belongs to the GARS family.</text>
</comment>
<evidence type="ECO:0000256" key="11">
    <source>
        <dbReference type="ARBA" id="ARBA00042864"/>
    </source>
</evidence>
<dbReference type="GO" id="GO:0004637">
    <property type="term" value="F:phosphoribosylamine-glycine ligase activity"/>
    <property type="evidence" value="ECO:0007669"/>
    <property type="project" value="UniProtKB-EC"/>
</dbReference>
<dbReference type="PROSITE" id="PS50975">
    <property type="entry name" value="ATP_GRASP"/>
    <property type="match status" value="1"/>
</dbReference>
<dbReference type="SMART" id="SM01209">
    <property type="entry name" value="GARS_A"/>
    <property type="match status" value="1"/>
</dbReference>
<keyword evidence="6" id="KW-0658">Purine biosynthesis</keyword>
<dbReference type="EMBL" id="VSSQ01003145">
    <property type="protein sequence ID" value="MPM19275.1"/>
    <property type="molecule type" value="Genomic_DNA"/>
</dbReference>
<evidence type="ECO:0000313" key="13">
    <source>
        <dbReference type="EMBL" id="MPM19275.1"/>
    </source>
</evidence>
<dbReference type="SUPFAM" id="SSF51246">
    <property type="entry name" value="Rudiment single hybrid motif"/>
    <property type="match status" value="1"/>
</dbReference>
<dbReference type="AlphaFoldDB" id="A0A644XSZ1"/>
<dbReference type="InterPro" id="IPR011054">
    <property type="entry name" value="Rudment_hybrid_motif"/>
</dbReference>